<reference evidence="2 3" key="1">
    <citation type="journal article" date="2010" name="Nature">
        <title>Genome sequence of the palaeopolyploid soybean.</title>
        <authorList>
            <person name="Schmutz J."/>
            <person name="Cannon S.B."/>
            <person name="Schlueter J."/>
            <person name="Ma J."/>
            <person name="Mitros T."/>
            <person name="Nelson W."/>
            <person name="Hyten D.L."/>
            <person name="Song Q."/>
            <person name="Thelen J.J."/>
            <person name="Cheng J."/>
            <person name="Xu D."/>
            <person name="Hellsten U."/>
            <person name="May G.D."/>
            <person name="Yu Y."/>
            <person name="Sakurai T."/>
            <person name="Umezawa T."/>
            <person name="Bhattacharyya M.K."/>
            <person name="Sandhu D."/>
            <person name="Valliyodan B."/>
            <person name="Lindquist E."/>
            <person name="Peto M."/>
            <person name="Grant D."/>
            <person name="Shu S."/>
            <person name="Goodstein D."/>
            <person name="Barry K."/>
            <person name="Futrell-Griggs M."/>
            <person name="Abernathy B."/>
            <person name="Du J."/>
            <person name="Tian Z."/>
            <person name="Zhu L."/>
            <person name="Gill N."/>
            <person name="Joshi T."/>
            <person name="Libault M."/>
            <person name="Sethuraman A."/>
            <person name="Zhang X.-C."/>
            <person name="Shinozaki K."/>
            <person name="Nguyen H.T."/>
            <person name="Wing R.A."/>
            <person name="Cregan P."/>
            <person name="Specht J."/>
            <person name="Grimwood J."/>
            <person name="Rokhsar D."/>
            <person name="Stacey G."/>
            <person name="Shoemaker R.C."/>
            <person name="Jackson S.A."/>
        </authorList>
    </citation>
    <scope>NUCLEOTIDE SEQUENCE</scope>
    <source>
        <strain evidence="3">cv. Williams 82</strain>
        <tissue evidence="2">Callus</tissue>
    </source>
</reference>
<dbReference type="Proteomes" id="UP000008827">
    <property type="component" value="Chromosome 9"/>
</dbReference>
<name>A0A0R0IAP4_SOYBN</name>
<dbReference type="FunFam" id="3.40.190.10:FF:000039">
    <property type="entry name" value="Glutamate receptor"/>
    <property type="match status" value="1"/>
</dbReference>
<evidence type="ECO:0000313" key="3">
    <source>
        <dbReference type="EnsemblPlants" id="KRH39415"/>
    </source>
</evidence>
<dbReference type="InterPro" id="IPR001638">
    <property type="entry name" value="Solute-binding_3/MltF_N"/>
</dbReference>
<reference evidence="2" key="3">
    <citation type="submission" date="2018-07" db="EMBL/GenBank/DDBJ databases">
        <title>WGS assembly of Glycine max.</title>
        <authorList>
            <person name="Schmutz J."/>
            <person name="Cannon S."/>
            <person name="Schlueter J."/>
            <person name="Ma J."/>
            <person name="Mitros T."/>
            <person name="Nelson W."/>
            <person name="Hyten D."/>
            <person name="Song Q."/>
            <person name="Thelen J."/>
            <person name="Cheng J."/>
            <person name="Xu D."/>
            <person name="Hellsten U."/>
            <person name="May G."/>
            <person name="Yu Y."/>
            <person name="Sakurai T."/>
            <person name="Umezawa T."/>
            <person name="Bhattacharyya M."/>
            <person name="Sandhu D."/>
            <person name="Valliyodan B."/>
            <person name="Lindquist E."/>
            <person name="Peto M."/>
            <person name="Grant D."/>
            <person name="Shu S."/>
            <person name="Goodstein D."/>
            <person name="Barry K."/>
            <person name="Futrell-Griggs M."/>
            <person name="Abernathy B."/>
            <person name="Du J."/>
            <person name="Tian Z."/>
            <person name="Zhu L."/>
            <person name="Gill N."/>
            <person name="Joshi T."/>
            <person name="Libault M."/>
            <person name="Sethuraman A."/>
            <person name="Zhang X."/>
            <person name="Shinozaki K."/>
            <person name="Nguyen H."/>
            <person name="Wing R."/>
            <person name="Cregan P."/>
            <person name="Specht J."/>
            <person name="Grimwood J."/>
            <person name="Rokhsar D."/>
            <person name="Stacey G."/>
            <person name="Shoemaker R."/>
            <person name="Jackson S."/>
        </authorList>
    </citation>
    <scope>NUCLEOTIDE SEQUENCE</scope>
    <source>
        <tissue evidence="2">Callus</tissue>
    </source>
</reference>
<evidence type="ECO:0000313" key="4">
    <source>
        <dbReference type="Proteomes" id="UP000008827"/>
    </source>
</evidence>
<dbReference type="InParanoid" id="A0A0R0IAP4"/>
<protein>
    <recommendedName>
        <fullName evidence="1">Solute-binding protein family 3/N-terminal domain-containing protein</fullName>
    </recommendedName>
</protein>
<accession>A0A0R0IAP4</accession>
<dbReference type="PANTHER" id="PTHR18966">
    <property type="entry name" value="IONOTROPIC GLUTAMATE RECEPTOR"/>
    <property type="match status" value="1"/>
</dbReference>
<dbReference type="EMBL" id="CM000842">
    <property type="protein sequence ID" value="KRH39415.1"/>
    <property type="molecule type" value="Genomic_DNA"/>
</dbReference>
<dbReference type="InterPro" id="IPR015683">
    <property type="entry name" value="Ionotropic_Glu_rcpt"/>
</dbReference>
<keyword evidence="4" id="KW-1185">Reference proteome</keyword>
<dbReference type="Pfam" id="PF00497">
    <property type="entry name" value="SBP_bac_3"/>
    <property type="match status" value="1"/>
</dbReference>
<reference evidence="3" key="2">
    <citation type="submission" date="2018-02" db="UniProtKB">
        <authorList>
            <consortium name="EnsemblPlants"/>
        </authorList>
    </citation>
    <scope>IDENTIFICATION</scope>
    <source>
        <strain evidence="3">Williams 82</strain>
    </source>
</reference>
<evidence type="ECO:0000313" key="2">
    <source>
        <dbReference type="EMBL" id="KRH39415.1"/>
    </source>
</evidence>
<organism evidence="2">
    <name type="scientific">Glycine max</name>
    <name type="common">Soybean</name>
    <name type="synonym">Glycine hispida</name>
    <dbReference type="NCBI Taxonomy" id="3847"/>
    <lineage>
        <taxon>Eukaryota</taxon>
        <taxon>Viridiplantae</taxon>
        <taxon>Streptophyta</taxon>
        <taxon>Embryophyta</taxon>
        <taxon>Tracheophyta</taxon>
        <taxon>Spermatophyta</taxon>
        <taxon>Magnoliopsida</taxon>
        <taxon>eudicotyledons</taxon>
        <taxon>Gunneridae</taxon>
        <taxon>Pentapetalae</taxon>
        <taxon>rosids</taxon>
        <taxon>fabids</taxon>
        <taxon>Fabales</taxon>
        <taxon>Fabaceae</taxon>
        <taxon>Papilionoideae</taxon>
        <taxon>50 kb inversion clade</taxon>
        <taxon>NPAAA clade</taxon>
        <taxon>indigoferoid/millettioid clade</taxon>
        <taxon>Phaseoleae</taxon>
        <taxon>Glycine</taxon>
        <taxon>Glycine subgen. Soja</taxon>
    </lineage>
</organism>
<dbReference type="EnsemblPlants" id="KRH39415">
    <property type="protein sequence ID" value="KRH39415"/>
    <property type="gene ID" value="GLYMA_09G197300"/>
</dbReference>
<dbReference type="AlphaFoldDB" id="A0A0R0IAP4"/>
<dbReference type="SUPFAM" id="SSF53850">
    <property type="entry name" value="Periplasmic binding protein-like II"/>
    <property type="match status" value="1"/>
</dbReference>
<sequence length="109" mass="12182">MITAGEFDGVVGDITIVTNRTKMVDFTQPYIGAPIIKEDGIQCLVDGAVVWILEGRSNDNFKGPARRHLQAFPRDSPLAIEMFTAILKLSENGDDLQRIHDKWLTSSFF</sequence>
<gene>
    <name evidence="2" type="ORF">GLYMA_09G197300</name>
</gene>
<dbReference type="Gramene" id="KRH39415">
    <property type="protein sequence ID" value="KRH39415"/>
    <property type="gene ID" value="GLYMA_09G197300"/>
</dbReference>
<feature type="domain" description="Solute-binding protein family 3/N-terminal" evidence="1">
    <location>
        <begin position="2"/>
        <end position="105"/>
    </location>
</feature>
<evidence type="ECO:0000259" key="1">
    <source>
        <dbReference type="Pfam" id="PF00497"/>
    </source>
</evidence>
<proteinExistence type="predicted"/>
<dbReference type="Gene3D" id="3.40.190.10">
    <property type="entry name" value="Periplasmic binding protein-like II"/>
    <property type="match status" value="1"/>
</dbReference>